<organism evidence="3 4">
    <name type="scientific">Amycolatopsis alkalitolerans</name>
    <dbReference type="NCBI Taxonomy" id="2547244"/>
    <lineage>
        <taxon>Bacteria</taxon>
        <taxon>Bacillati</taxon>
        <taxon>Actinomycetota</taxon>
        <taxon>Actinomycetes</taxon>
        <taxon>Pseudonocardiales</taxon>
        <taxon>Pseudonocardiaceae</taxon>
        <taxon>Amycolatopsis</taxon>
    </lineage>
</organism>
<name>A0A5C4LT58_9PSEU</name>
<reference evidence="3 4" key="1">
    <citation type="submission" date="2019-06" db="EMBL/GenBank/DDBJ databases">
        <title>Amycolatopsis alkalitolerans sp. nov., isolated from Gastrodia elata Blume.</title>
        <authorList>
            <person name="Narsing Rao M.P."/>
            <person name="Li W.J."/>
        </authorList>
    </citation>
    <scope>NUCLEOTIDE SEQUENCE [LARGE SCALE GENOMIC DNA]</scope>
    <source>
        <strain evidence="3 4">SYSUP0005</strain>
    </source>
</reference>
<feature type="signal peptide" evidence="1">
    <location>
        <begin position="1"/>
        <end position="22"/>
    </location>
</feature>
<feature type="chain" id="PRO_5039237426" evidence="1">
    <location>
        <begin position="23"/>
        <end position="597"/>
    </location>
</feature>
<dbReference type="SUPFAM" id="SSF53850">
    <property type="entry name" value="Periplasmic binding protein-like II"/>
    <property type="match status" value="1"/>
</dbReference>
<dbReference type="GO" id="GO:0015833">
    <property type="term" value="P:peptide transport"/>
    <property type="evidence" value="ECO:0007669"/>
    <property type="project" value="TreeGrafter"/>
</dbReference>
<dbReference type="Gene3D" id="3.10.105.10">
    <property type="entry name" value="Dipeptide-binding Protein, Domain 3"/>
    <property type="match status" value="1"/>
</dbReference>
<dbReference type="Proteomes" id="UP000305546">
    <property type="component" value="Unassembled WGS sequence"/>
</dbReference>
<dbReference type="InterPro" id="IPR039424">
    <property type="entry name" value="SBP_5"/>
</dbReference>
<keyword evidence="4" id="KW-1185">Reference proteome</keyword>
<dbReference type="RefSeq" id="WP_139099912.1">
    <property type="nucleotide sequence ID" value="NZ_VDFW01000035.1"/>
</dbReference>
<keyword evidence="1" id="KW-0732">Signal</keyword>
<proteinExistence type="predicted"/>
<dbReference type="Pfam" id="PF00496">
    <property type="entry name" value="SBP_bac_5"/>
    <property type="match status" value="1"/>
</dbReference>
<sequence>MRKWKAASAVTVAAAAALVLSACSGGSGGSGGTDQNGSSTDIKSMAVGKAENAQAGTFKLADVPSWNGPVTVGIDDTFSAYNNVTPDTNTSYNIYIINQVLSGSDVLDGNNKVLRNADVLDSWDVTSTNPYTVTYKIHPGVKWSDGAPWNCKDYYLAWLADSGKVKDFNAVSTTGYDLIDKAECKDDLTFVTTYKQPYTDYKGLFDNGVMLPAHILEQQTGIPDITKVTPTSDPAILKKAGDFWTNSWKGFDAKLDPASGPYMITAYDENQKSVTLEKNPNWVGAKGGPNKIIVRAFSDTKAMATALQNGEIQVVASTQPDATAADTLKGLSAQGVVYGSAPQLTYEHIDLNYKNPVLKDEAARKALFEAIDRKEITDKLLKEVQSDVTPLNSLLYQPGEAGFQDLYSSKAGQGAAAAKKTLEADGWTLGADGIYQKNGQRFSVKISHNNNARRDQTVEIIQSQAKAAGIEVKNDNDPAFFSGGHLSTGNWDIALFGWSSAPFKSQTVPIFQSGGSQNYQALSDPKVDQAFQAALGATDDAAATKAYQQADQDLANDYASLPLFATPSMWAFQGIDKVYMQSYNGALWNAGEWEQKK</sequence>
<gene>
    <name evidence="3" type="ORF">FG385_28605</name>
</gene>
<evidence type="ECO:0000256" key="1">
    <source>
        <dbReference type="SAM" id="SignalP"/>
    </source>
</evidence>
<accession>A0A5C4LT58</accession>
<evidence type="ECO:0000259" key="2">
    <source>
        <dbReference type="Pfam" id="PF00496"/>
    </source>
</evidence>
<dbReference type="PANTHER" id="PTHR30290">
    <property type="entry name" value="PERIPLASMIC BINDING COMPONENT OF ABC TRANSPORTER"/>
    <property type="match status" value="1"/>
</dbReference>
<dbReference type="InterPro" id="IPR000914">
    <property type="entry name" value="SBP_5_dom"/>
</dbReference>
<dbReference type="OrthoDB" id="7888869at2"/>
<dbReference type="PANTHER" id="PTHR30290:SF65">
    <property type="entry name" value="MONOACYL PHOSPHATIDYLINOSITOL TETRAMANNOSIDE-BINDING PROTEIN LPQW-RELATED"/>
    <property type="match status" value="1"/>
</dbReference>
<comment type="caution">
    <text evidence="3">The sequence shown here is derived from an EMBL/GenBank/DDBJ whole genome shotgun (WGS) entry which is preliminary data.</text>
</comment>
<dbReference type="PROSITE" id="PS51257">
    <property type="entry name" value="PROKAR_LIPOPROTEIN"/>
    <property type="match status" value="1"/>
</dbReference>
<dbReference type="AlphaFoldDB" id="A0A5C4LT58"/>
<dbReference type="CDD" id="cd08501">
    <property type="entry name" value="PBP2_Lpqw"/>
    <property type="match status" value="1"/>
</dbReference>
<dbReference type="GO" id="GO:1904680">
    <property type="term" value="F:peptide transmembrane transporter activity"/>
    <property type="evidence" value="ECO:0007669"/>
    <property type="project" value="TreeGrafter"/>
</dbReference>
<dbReference type="Gene3D" id="3.40.190.10">
    <property type="entry name" value="Periplasmic binding protein-like II"/>
    <property type="match status" value="1"/>
</dbReference>
<protein>
    <submittedName>
        <fullName evidence="3">ABC transporter family substrate-binding protein</fullName>
    </submittedName>
</protein>
<dbReference type="EMBL" id="VDFW01000035">
    <property type="protein sequence ID" value="TNC21297.1"/>
    <property type="molecule type" value="Genomic_DNA"/>
</dbReference>
<evidence type="ECO:0000313" key="3">
    <source>
        <dbReference type="EMBL" id="TNC21297.1"/>
    </source>
</evidence>
<feature type="domain" description="Solute-binding protein family 5" evidence="2">
    <location>
        <begin position="119"/>
        <end position="517"/>
    </location>
</feature>
<evidence type="ECO:0000313" key="4">
    <source>
        <dbReference type="Proteomes" id="UP000305546"/>
    </source>
</evidence>